<protein>
    <recommendedName>
        <fullName evidence="1">Small integral membrane protein 14</fullName>
    </recommendedName>
</protein>
<dbReference type="GO" id="GO:0005783">
    <property type="term" value="C:endoplasmic reticulum"/>
    <property type="evidence" value="ECO:0007669"/>
    <property type="project" value="TreeGrafter"/>
</dbReference>
<proteinExistence type="evidence at transcript level"/>
<keyword evidence="3" id="KW-1133">Transmembrane helix</keyword>
<name>U5EMY2_9DIPT</name>
<keyword evidence="3" id="KW-0812">Transmembrane</keyword>
<dbReference type="InterPro" id="IPR020309">
    <property type="entry name" value="Smim-14"/>
</dbReference>
<feature type="transmembrane region" description="Helical" evidence="3">
    <location>
        <begin position="48"/>
        <end position="68"/>
    </location>
</feature>
<evidence type="ECO:0000256" key="2">
    <source>
        <dbReference type="SAM" id="MobiDB-lite"/>
    </source>
</evidence>
<dbReference type="AlphaFoldDB" id="U5EMY2"/>
<keyword evidence="3" id="KW-0472">Membrane</keyword>
<dbReference type="PANTHER" id="PTHR31019">
    <property type="entry name" value="SMALL INTEGRAL MEMBRANE PROTEIN 14"/>
    <property type="match status" value="1"/>
</dbReference>
<evidence type="ECO:0000256" key="1">
    <source>
        <dbReference type="ARBA" id="ARBA00017902"/>
    </source>
</evidence>
<sequence length="103" mass="11339">MGDEFDACACIWNHELAMRRLLSILRNGQAYCTDNECFDTVVPSPQSIGSDFGLMMVISIFAMLLYMFRPTSLRNRNRALDDSKQPPSNGPNDDGPGGPPLVG</sequence>
<feature type="region of interest" description="Disordered" evidence="2">
    <location>
        <begin position="77"/>
        <end position="103"/>
    </location>
</feature>
<dbReference type="Pfam" id="PF11027">
    <property type="entry name" value="DUF2615"/>
    <property type="match status" value="1"/>
</dbReference>
<dbReference type="EMBL" id="GANO01000816">
    <property type="protein sequence ID" value="JAB59055.1"/>
    <property type="molecule type" value="mRNA"/>
</dbReference>
<reference evidence="4" key="1">
    <citation type="journal article" date="2014" name="Insect Biochem. Mol. Biol.">
        <title>An insight into the sialome of the frog biting fly, Corethrella appendiculata.</title>
        <authorList>
            <person name="Ribeiro J.M.C."/>
            <person name="Chagas A.C."/>
            <person name="Pham V.M."/>
            <person name="Lounibos L.P."/>
            <person name="Calvo E."/>
        </authorList>
    </citation>
    <scope>NUCLEOTIDE SEQUENCE</scope>
    <source>
        <tissue evidence="4">Salivary glands</tissue>
    </source>
</reference>
<evidence type="ECO:0000313" key="4">
    <source>
        <dbReference type="EMBL" id="JAB59055.1"/>
    </source>
</evidence>
<accession>U5EMY2</accession>
<organism evidence="4">
    <name type="scientific">Corethrella appendiculata</name>
    <dbReference type="NCBI Taxonomy" id="1370023"/>
    <lineage>
        <taxon>Eukaryota</taxon>
        <taxon>Metazoa</taxon>
        <taxon>Ecdysozoa</taxon>
        <taxon>Arthropoda</taxon>
        <taxon>Hexapoda</taxon>
        <taxon>Insecta</taxon>
        <taxon>Pterygota</taxon>
        <taxon>Neoptera</taxon>
        <taxon>Endopterygota</taxon>
        <taxon>Diptera</taxon>
        <taxon>Nematocera</taxon>
        <taxon>Culicoidea</taxon>
        <taxon>Chaoboridae</taxon>
        <taxon>Corethrella</taxon>
    </lineage>
</organism>
<evidence type="ECO:0000256" key="3">
    <source>
        <dbReference type="SAM" id="Phobius"/>
    </source>
</evidence>
<dbReference type="PANTHER" id="PTHR31019:SF1">
    <property type="entry name" value="SMALL INTEGRAL MEMBRANE PROTEIN 14"/>
    <property type="match status" value="1"/>
</dbReference>